<dbReference type="Gene3D" id="3.90.640.10">
    <property type="entry name" value="Actin, Chain A, domain 4"/>
    <property type="match status" value="1"/>
</dbReference>
<reference evidence="3 4" key="1">
    <citation type="journal article" date="2020" name="Genome Biol. Evol.">
        <title>Comparative genomics of Sclerotiniaceae.</title>
        <authorList>
            <person name="Valero Jimenez C.A."/>
            <person name="Steentjes M."/>
            <person name="Scholten O.E."/>
            <person name="Van Kan J.A.L."/>
        </authorList>
    </citation>
    <scope>NUCLEOTIDE SEQUENCE [LARGE SCALE GENOMIC DNA]</scope>
    <source>
        <strain evidence="3 4">MUCL 94</strain>
    </source>
</reference>
<dbReference type="Pfam" id="PF00012">
    <property type="entry name" value="HSP70"/>
    <property type="match status" value="1"/>
</dbReference>
<evidence type="ECO:0008006" key="5">
    <source>
        <dbReference type="Google" id="ProtNLM"/>
    </source>
</evidence>
<dbReference type="EMBL" id="RCSW01000002">
    <property type="protein sequence ID" value="KAF7953456.1"/>
    <property type="molecule type" value="Genomic_DNA"/>
</dbReference>
<evidence type="ECO:0000256" key="1">
    <source>
        <dbReference type="ARBA" id="ARBA00022741"/>
    </source>
</evidence>
<dbReference type="GO" id="GO:0005524">
    <property type="term" value="F:ATP binding"/>
    <property type="evidence" value="ECO:0007669"/>
    <property type="project" value="UniProtKB-KW"/>
</dbReference>
<keyword evidence="4" id="KW-1185">Reference proteome</keyword>
<dbReference type="RefSeq" id="XP_038737266.1">
    <property type="nucleotide sequence ID" value="XM_038871365.1"/>
</dbReference>
<gene>
    <name evidence="3" type="ORF">EAE97_000855</name>
</gene>
<dbReference type="Gene3D" id="3.30.420.40">
    <property type="match status" value="2"/>
</dbReference>
<organism evidence="3 4">
    <name type="scientific">Botrytis byssoidea</name>
    <dbReference type="NCBI Taxonomy" id="139641"/>
    <lineage>
        <taxon>Eukaryota</taxon>
        <taxon>Fungi</taxon>
        <taxon>Dikarya</taxon>
        <taxon>Ascomycota</taxon>
        <taxon>Pezizomycotina</taxon>
        <taxon>Leotiomycetes</taxon>
        <taxon>Helotiales</taxon>
        <taxon>Sclerotiniaceae</taxon>
        <taxon>Botrytis</taxon>
    </lineage>
</organism>
<dbReference type="InterPro" id="IPR043129">
    <property type="entry name" value="ATPase_NBD"/>
</dbReference>
<dbReference type="GeneID" id="62144444"/>
<dbReference type="AlphaFoldDB" id="A0A9P5ITB7"/>
<evidence type="ECO:0000256" key="2">
    <source>
        <dbReference type="ARBA" id="ARBA00022840"/>
    </source>
</evidence>
<dbReference type="InterPro" id="IPR013126">
    <property type="entry name" value="Hsp_70_fam"/>
</dbReference>
<accession>A0A9P5ITB7</accession>
<dbReference type="PRINTS" id="PR00301">
    <property type="entry name" value="HEATSHOCK70"/>
</dbReference>
<dbReference type="SUPFAM" id="SSF53067">
    <property type="entry name" value="Actin-like ATPase domain"/>
    <property type="match status" value="2"/>
</dbReference>
<dbReference type="PANTHER" id="PTHR14187:SF81">
    <property type="entry name" value="HSP70 FAMILY PROTEIN (AFU_ORTHOLOGUE AFUA_4G14040)"/>
    <property type="match status" value="1"/>
</dbReference>
<evidence type="ECO:0000313" key="3">
    <source>
        <dbReference type="EMBL" id="KAF7953456.1"/>
    </source>
</evidence>
<name>A0A9P5ITB7_9HELO</name>
<dbReference type="Proteomes" id="UP000710849">
    <property type="component" value="Unassembled WGS sequence"/>
</dbReference>
<dbReference type="GO" id="GO:0140662">
    <property type="term" value="F:ATP-dependent protein folding chaperone"/>
    <property type="evidence" value="ECO:0007669"/>
    <property type="project" value="InterPro"/>
</dbReference>
<keyword evidence="2" id="KW-0067">ATP-binding</keyword>
<dbReference type="PANTHER" id="PTHR14187">
    <property type="entry name" value="ALPHA KINASE/ELONGATION FACTOR 2 KINASE"/>
    <property type="match status" value="1"/>
</dbReference>
<protein>
    <recommendedName>
        <fullName evidence="5">Actin-like ATPase domain-containing protein</fullName>
    </recommendedName>
</protein>
<proteinExistence type="predicted"/>
<comment type="caution">
    <text evidence="3">The sequence shown here is derived from an EMBL/GenBank/DDBJ whole genome shotgun (WGS) entry which is preliminary data.</text>
</comment>
<sequence>MSSQFSGSISGPNRAIATGLPPRHKIIVGIDYGTTFSGIICGLSTLEDSDKLEVLSLHADHRTEMKKAPSRIAYARENPSLLKSDKWGFDVGPKETSCSWTKLLLDKNAVFGEGDDIISKIVIDEGMMHLPSYRGCKGVCEDFLHALYVSFAGYAERTLRADAFRVSPIDCWISLPAIWSDEAKHATLSAARKAGFATNPMDQIHTIAEPEAAAIATLKELAAPGTLNAVQRDDNVLICDCGGGTVDITTYTVTSVAPKLTFEELCVGTGGKCGSTYIDRHIHALLSDRFGNAFDSIPYSRKGPGSVLMNNWEVLKKSFGSNMENPDTLELGPLYLDLPSSHQYDRDENVVFLSPNEIRVRSNYRSSNQASSEAGRPSKAKIHRIALVGGMGASKYLYKRISSWCVLNGNMELLCPERPDLAVLKGAGIRALEGLAPRIKYVRRHYGFRISRVFREFIDEEKHTYIDDYSNLKYCAGRAIWCVSKGDVITEGSFHSEGCSSLYSPGKAIKSTIELYSCEGDQQPDMMDDPRVKSVGKIPYNFPADFNFGMDSKSRFNQRLDKMVHEFHFQIQSYIW</sequence>
<evidence type="ECO:0000313" key="4">
    <source>
        <dbReference type="Proteomes" id="UP000710849"/>
    </source>
</evidence>
<dbReference type="CDD" id="cd10170">
    <property type="entry name" value="ASKHA_NBD_HSP70"/>
    <property type="match status" value="1"/>
</dbReference>
<keyword evidence="1" id="KW-0547">Nucleotide-binding</keyword>